<dbReference type="GO" id="GO:0005507">
    <property type="term" value="F:copper ion binding"/>
    <property type="evidence" value="ECO:0007669"/>
    <property type="project" value="InterPro"/>
</dbReference>
<comment type="function">
    <text evidence="13">Subunits I and II form the functional core of the enzyme complex. Electrons originating in cytochrome c are transferred via heme a and Cu(A) to the binuclear center formed by heme a3 and Cu(B).</text>
</comment>
<evidence type="ECO:0000256" key="1">
    <source>
        <dbReference type="ARBA" id="ARBA00004141"/>
    </source>
</evidence>
<keyword evidence="10 15" id="KW-1133">Transmembrane helix</keyword>
<keyword evidence="12 15" id="KW-0472">Membrane</keyword>
<dbReference type="InterPro" id="IPR008972">
    <property type="entry name" value="Cupredoxin"/>
</dbReference>
<dbReference type="PANTHER" id="PTHR22888">
    <property type="entry name" value="CYTOCHROME C OXIDASE, SUBUNIT II"/>
    <property type="match status" value="1"/>
</dbReference>
<feature type="domain" description="Cytochrome oxidase subunit II copper A binding" evidence="16">
    <location>
        <begin position="92"/>
        <end position="203"/>
    </location>
</feature>
<dbReference type="EC" id="7.1.1.9" evidence="3"/>
<dbReference type="OrthoDB" id="9781261at2"/>
<gene>
    <name evidence="17" type="primary">coxM</name>
    <name evidence="17" type="ORF">ENSA7_33430</name>
</gene>
<evidence type="ECO:0000256" key="14">
    <source>
        <dbReference type="ARBA" id="ARBA00031399"/>
    </source>
</evidence>
<keyword evidence="6 15" id="KW-0812">Transmembrane</keyword>
<dbReference type="SUPFAM" id="SSF81464">
    <property type="entry name" value="Cytochrome c oxidase subunit II-like, transmembrane region"/>
    <property type="match status" value="1"/>
</dbReference>
<dbReference type="InterPro" id="IPR001505">
    <property type="entry name" value="Copper_CuA"/>
</dbReference>
<sequence>MTPPTPTAARFELLFWSLTAICSFVTLVVLIAMVGLVLRFHHARDRGDAEPIRHHNRYEVAWTVVTFAVFAGMFVFGALAFRELDADTRETESPLEVSVTAKRWMWKFDHADGPREIDALHVPAGRPIRLSMISEDVIHSFFVPKFRLKHDVLPGRASTLVFRVDTPGNYQLLCAEYCGLDHSRMRGRVVVMTPDDYTAWRSRRSSQPEGDTP</sequence>
<keyword evidence="5" id="KW-0679">Respiratory chain</keyword>
<keyword evidence="17" id="KW-0560">Oxidoreductase</keyword>
<dbReference type="Pfam" id="PF00116">
    <property type="entry name" value="COX2"/>
    <property type="match status" value="1"/>
</dbReference>
<evidence type="ECO:0000256" key="12">
    <source>
        <dbReference type="ARBA" id="ARBA00023136"/>
    </source>
</evidence>
<proteinExistence type="inferred from homology"/>
<evidence type="ECO:0000256" key="8">
    <source>
        <dbReference type="ARBA" id="ARBA00022967"/>
    </source>
</evidence>
<dbReference type="InterPro" id="IPR014222">
    <property type="entry name" value="Cyt_c_oxidase_su2"/>
</dbReference>
<evidence type="ECO:0000256" key="2">
    <source>
        <dbReference type="ARBA" id="ARBA00007866"/>
    </source>
</evidence>
<comment type="subcellular location">
    <subcellularLocation>
        <location evidence="1">Membrane</location>
        <topology evidence="1">Multi-pass membrane protein</topology>
    </subcellularLocation>
</comment>
<evidence type="ECO:0000256" key="6">
    <source>
        <dbReference type="ARBA" id="ARBA00022692"/>
    </source>
</evidence>
<dbReference type="NCBIfam" id="TIGR02866">
    <property type="entry name" value="CoxB"/>
    <property type="match status" value="1"/>
</dbReference>
<dbReference type="CDD" id="cd13915">
    <property type="entry name" value="CuRO_HCO_II_like_2"/>
    <property type="match status" value="1"/>
</dbReference>
<accession>A0A2S9YPD0</accession>
<evidence type="ECO:0000256" key="11">
    <source>
        <dbReference type="ARBA" id="ARBA00023008"/>
    </source>
</evidence>
<dbReference type="InterPro" id="IPR036257">
    <property type="entry name" value="Cyt_c_oxidase_su2_TM_sf"/>
</dbReference>
<evidence type="ECO:0000313" key="17">
    <source>
        <dbReference type="EMBL" id="PRQ06919.1"/>
    </source>
</evidence>
<evidence type="ECO:0000256" key="4">
    <source>
        <dbReference type="ARBA" id="ARBA00022448"/>
    </source>
</evidence>
<keyword evidence="8" id="KW-1278">Translocase</keyword>
<evidence type="ECO:0000256" key="13">
    <source>
        <dbReference type="ARBA" id="ARBA00024688"/>
    </source>
</evidence>
<dbReference type="PROSITE" id="PS50857">
    <property type="entry name" value="COX2_CUA"/>
    <property type="match status" value="1"/>
</dbReference>
<name>A0A2S9YPD0_9BACT</name>
<dbReference type="InterPro" id="IPR045187">
    <property type="entry name" value="CcO_II"/>
</dbReference>
<evidence type="ECO:0000256" key="15">
    <source>
        <dbReference type="SAM" id="Phobius"/>
    </source>
</evidence>
<evidence type="ECO:0000259" key="16">
    <source>
        <dbReference type="PROSITE" id="PS50857"/>
    </source>
</evidence>
<dbReference type="EMBL" id="PVNL01000063">
    <property type="protein sequence ID" value="PRQ06919.1"/>
    <property type="molecule type" value="Genomic_DNA"/>
</dbReference>
<dbReference type="PROSITE" id="PS00078">
    <property type="entry name" value="COX2"/>
    <property type="match status" value="1"/>
</dbReference>
<dbReference type="Gene3D" id="2.60.40.420">
    <property type="entry name" value="Cupredoxins - blue copper proteins"/>
    <property type="match status" value="1"/>
</dbReference>
<keyword evidence="4" id="KW-0813">Transport</keyword>
<comment type="caution">
    <text evidence="17">The sequence shown here is derived from an EMBL/GenBank/DDBJ whole genome shotgun (WGS) entry which is preliminary data.</text>
</comment>
<dbReference type="RefSeq" id="WP_106090341.1">
    <property type="nucleotide sequence ID" value="NZ_PVNL01000063.1"/>
</dbReference>
<dbReference type="GO" id="GO:0016491">
    <property type="term" value="F:oxidoreductase activity"/>
    <property type="evidence" value="ECO:0007669"/>
    <property type="project" value="UniProtKB-KW"/>
</dbReference>
<protein>
    <recommendedName>
        <fullName evidence="3">cytochrome-c oxidase</fullName>
        <ecNumber evidence="3">7.1.1.9</ecNumber>
    </recommendedName>
    <alternativeName>
        <fullName evidence="14">Cytochrome aa3 subunit 2</fullName>
    </alternativeName>
</protein>
<dbReference type="AlphaFoldDB" id="A0A2S9YPD0"/>
<keyword evidence="11" id="KW-0186">Copper</keyword>
<dbReference type="GO" id="GO:0004129">
    <property type="term" value="F:cytochrome-c oxidase activity"/>
    <property type="evidence" value="ECO:0007669"/>
    <property type="project" value="UniProtKB-EC"/>
</dbReference>
<evidence type="ECO:0000256" key="3">
    <source>
        <dbReference type="ARBA" id="ARBA00012949"/>
    </source>
</evidence>
<dbReference type="GO" id="GO:0016020">
    <property type="term" value="C:membrane"/>
    <property type="evidence" value="ECO:0007669"/>
    <property type="project" value="UniProtKB-SubCell"/>
</dbReference>
<evidence type="ECO:0000256" key="9">
    <source>
        <dbReference type="ARBA" id="ARBA00022982"/>
    </source>
</evidence>
<evidence type="ECO:0000313" key="18">
    <source>
        <dbReference type="Proteomes" id="UP000238823"/>
    </source>
</evidence>
<feature type="transmembrane region" description="Helical" evidence="15">
    <location>
        <begin position="13"/>
        <end position="38"/>
    </location>
</feature>
<evidence type="ECO:0000256" key="10">
    <source>
        <dbReference type="ARBA" id="ARBA00022989"/>
    </source>
</evidence>
<reference evidence="17 18" key="1">
    <citation type="submission" date="2018-03" db="EMBL/GenBank/DDBJ databases">
        <title>Draft Genome Sequences of the Obligatory Marine Myxobacteria Enhygromyxa salina SWB007.</title>
        <authorList>
            <person name="Poehlein A."/>
            <person name="Moghaddam J.A."/>
            <person name="Harms H."/>
            <person name="Alanjari M."/>
            <person name="Koenig G.M."/>
            <person name="Daniel R."/>
            <person name="Schaeberle T.F."/>
        </authorList>
    </citation>
    <scope>NUCLEOTIDE SEQUENCE [LARGE SCALE GENOMIC DNA]</scope>
    <source>
        <strain evidence="17 18">SWB007</strain>
    </source>
</reference>
<dbReference type="Proteomes" id="UP000238823">
    <property type="component" value="Unassembled WGS sequence"/>
</dbReference>
<dbReference type="SUPFAM" id="SSF49503">
    <property type="entry name" value="Cupredoxins"/>
    <property type="match status" value="1"/>
</dbReference>
<organism evidence="17 18">
    <name type="scientific">Enhygromyxa salina</name>
    <dbReference type="NCBI Taxonomy" id="215803"/>
    <lineage>
        <taxon>Bacteria</taxon>
        <taxon>Pseudomonadati</taxon>
        <taxon>Myxococcota</taxon>
        <taxon>Polyangia</taxon>
        <taxon>Nannocystales</taxon>
        <taxon>Nannocystaceae</taxon>
        <taxon>Enhygromyxa</taxon>
    </lineage>
</organism>
<feature type="transmembrane region" description="Helical" evidence="15">
    <location>
        <begin position="59"/>
        <end position="81"/>
    </location>
</feature>
<evidence type="ECO:0000256" key="7">
    <source>
        <dbReference type="ARBA" id="ARBA00022723"/>
    </source>
</evidence>
<comment type="similarity">
    <text evidence="2">Belongs to the cytochrome c oxidase subunit 2 family.</text>
</comment>
<dbReference type="PANTHER" id="PTHR22888:SF9">
    <property type="entry name" value="CYTOCHROME C OXIDASE SUBUNIT 2"/>
    <property type="match status" value="1"/>
</dbReference>
<dbReference type="Gene3D" id="1.10.287.90">
    <property type="match status" value="1"/>
</dbReference>
<evidence type="ECO:0000256" key="5">
    <source>
        <dbReference type="ARBA" id="ARBA00022660"/>
    </source>
</evidence>
<keyword evidence="7" id="KW-0479">Metal-binding</keyword>
<keyword evidence="9" id="KW-0249">Electron transport</keyword>
<dbReference type="GO" id="GO:0042773">
    <property type="term" value="P:ATP synthesis coupled electron transport"/>
    <property type="evidence" value="ECO:0007669"/>
    <property type="project" value="TreeGrafter"/>
</dbReference>
<dbReference type="InterPro" id="IPR002429">
    <property type="entry name" value="CcO_II-like_C"/>
</dbReference>